<evidence type="ECO:0000313" key="1">
    <source>
        <dbReference type="EMBL" id="QDV59319.1"/>
    </source>
</evidence>
<organism evidence="1 2">
    <name type="scientific">Rosistilla oblonga</name>
    <dbReference type="NCBI Taxonomy" id="2527990"/>
    <lineage>
        <taxon>Bacteria</taxon>
        <taxon>Pseudomonadati</taxon>
        <taxon>Planctomycetota</taxon>
        <taxon>Planctomycetia</taxon>
        <taxon>Pirellulales</taxon>
        <taxon>Pirellulaceae</taxon>
        <taxon>Rosistilla</taxon>
    </lineage>
</organism>
<dbReference type="RefSeq" id="WP_145290684.1">
    <property type="nucleotide sequence ID" value="NZ_CP036318.1"/>
</dbReference>
<proteinExistence type="predicted"/>
<dbReference type="Proteomes" id="UP000316770">
    <property type="component" value="Chromosome"/>
</dbReference>
<name>A0A518J1V5_9BACT</name>
<evidence type="ECO:0000313" key="2">
    <source>
        <dbReference type="Proteomes" id="UP000316770"/>
    </source>
</evidence>
<dbReference type="SUPFAM" id="SSF53335">
    <property type="entry name" value="S-adenosyl-L-methionine-dependent methyltransferases"/>
    <property type="match status" value="1"/>
</dbReference>
<gene>
    <name evidence="1" type="ORF">Mal33_53470</name>
</gene>
<dbReference type="GO" id="GO:0008168">
    <property type="term" value="F:methyltransferase activity"/>
    <property type="evidence" value="ECO:0007669"/>
    <property type="project" value="UniProtKB-KW"/>
</dbReference>
<reference evidence="1 2" key="1">
    <citation type="submission" date="2019-02" db="EMBL/GenBank/DDBJ databases">
        <title>Deep-cultivation of Planctomycetes and their phenomic and genomic characterization uncovers novel biology.</title>
        <authorList>
            <person name="Wiegand S."/>
            <person name="Jogler M."/>
            <person name="Boedeker C."/>
            <person name="Pinto D."/>
            <person name="Vollmers J."/>
            <person name="Rivas-Marin E."/>
            <person name="Kohn T."/>
            <person name="Peeters S.H."/>
            <person name="Heuer A."/>
            <person name="Rast P."/>
            <person name="Oberbeckmann S."/>
            <person name="Bunk B."/>
            <person name="Jeske O."/>
            <person name="Meyerdierks A."/>
            <person name="Storesund J.E."/>
            <person name="Kallscheuer N."/>
            <person name="Luecker S."/>
            <person name="Lage O.M."/>
            <person name="Pohl T."/>
            <person name="Merkel B.J."/>
            <person name="Hornburger P."/>
            <person name="Mueller R.-W."/>
            <person name="Bruemmer F."/>
            <person name="Labrenz M."/>
            <person name="Spormann A.M."/>
            <person name="Op den Camp H."/>
            <person name="Overmann J."/>
            <person name="Amann R."/>
            <person name="Jetten M.S.M."/>
            <person name="Mascher T."/>
            <person name="Medema M.H."/>
            <person name="Devos D.P."/>
            <person name="Kaster A.-K."/>
            <person name="Ovreas L."/>
            <person name="Rohde M."/>
            <person name="Galperin M.Y."/>
            <person name="Jogler C."/>
        </authorList>
    </citation>
    <scope>NUCLEOTIDE SEQUENCE [LARGE SCALE GENOMIC DNA]</scope>
    <source>
        <strain evidence="1 2">Mal33</strain>
    </source>
</reference>
<keyword evidence="2" id="KW-1185">Reference proteome</keyword>
<dbReference type="GO" id="GO:0032259">
    <property type="term" value="P:methylation"/>
    <property type="evidence" value="ECO:0007669"/>
    <property type="project" value="UniProtKB-KW"/>
</dbReference>
<accession>A0A518J1V5</accession>
<dbReference type="AlphaFoldDB" id="A0A518J1V5"/>
<dbReference type="Gene3D" id="3.40.50.150">
    <property type="entry name" value="Vaccinia Virus protein VP39"/>
    <property type="match status" value="1"/>
</dbReference>
<keyword evidence="1" id="KW-0808">Transferase</keyword>
<sequence>MLRHLQPAYDRWRLRRLLASGIPSYLKLPFDYLATPGLQLPSEVQSKRKLVEHQRTAMLDSPLKQVSIYYSPKPESSGTHATATLRPEHGEVMEFDIARIASHTSISTYWGTFLHLLASSAASKNILELGTCAGISGCYLSSVPTCQNFWTIEASEGLSNIARKNLAAISDKATVFNGLFDDVLDDLLPELGEKKLDFVWIDGHHERVATIHYFQRLIPHLSKGAIVLFDDVSWSADMRQSWEELAHWPGFEYTFDLKTLKGLGIWSGGETVPRFDFVAKPFGKIHLGDPQGWKTNASNQHR</sequence>
<keyword evidence="1" id="KW-0489">Methyltransferase</keyword>
<dbReference type="Pfam" id="PF13578">
    <property type="entry name" value="Methyltransf_24"/>
    <property type="match status" value="1"/>
</dbReference>
<dbReference type="EMBL" id="CP036318">
    <property type="protein sequence ID" value="QDV59319.1"/>
    <property type="molecule type" value="Genomic_DNA"/>
</dbReference>
<dbReference type="CDD" id="cd02440">
    <property type="entry name" value="AdoMet_MTases"/>
    <property type="match status" value="1"/>
</dbReference>
<dbReference type="InterPro" id="IPR029063">
    <property type="entry name" value="SAM-dependent_MTases_sf"/>
</dbReference>
<protein>
    <submittedName>
        <fullName evidence="1">O-methyltransferase</fullName>
    </submittedName>
</protein>